<reference evidence="5" key="1">
    <citation type="submission" date="2021-04" db="EMBL/GenBank/DDBJ databases">
        <title>Taxonomic assessment of Weissella genus.</title>
        <authorList>
            <person name="Fanelli F."/>
            <person name="Chieffi D."/>
            <person name="Dell'Aquila A."/>
            <person name="Gyu-Sung C."/>
            <person name="Franz C.M.A.P."/>
            <person name="Fusco V."/>
        </authorList>
    </citation>
    <scope>NUCLEOTIDE SEQUENCE</scope>
    <source>
        <strain evidence="5">LMG 25373</strain>
    </source>
</reference>
<dbReference type="PANTHER" id="PTHR30146:SF109">
    <property type="entry name" value="HTH-TYPE TRANSCRIPTIONAL REGULATOR GALS"/>
    <property type="match status" value="1"/>
</dbReference>
<dbReference type="SUPFAM" id="SSF53822">
    <property type="entry name" value="Periplasmic binding protein-like I"/>
    <property type="match status" value="1"/>
</dbReference>
<gene>
    <name evidence="5" type="ORF">KAK10_04300</name>
</gene>
<accession>A0ABT0VH22</accession>
<dbReference type="Proteomes" id="UP001057481">
    <property type="component" value="Unassembled WGS sequence"/>
</dbReference>
<evidence type="ECO:0000313" key="6">
    <source>
        <dbReference type="Proteomes" id="UP001057481"/>
    </source>
</evidence>
<sequence>MLDLKIPEDISLVGFNDYQFSQYTNPSLTTMVHMKNKMGFDAAKLLMKQLNNETVVSVVYAPRIVYRASVTNPPLND</sequence>
<keyword evidence="6" id="KW-1185">Reference proteome</keyword>
<proteinExistence type="predicted"/>
<dbReference type="EMBL" id="JAGMVS010000052">
    <property type="protein sequence ID" value="MCM2437142.1"/>
    <property type="molecule type" value="Genomic_DNA"/>
</dbReference>
<evidence type="ECO:0000259" key="4">
    <source>
        <dbReference type="Pfam" id="PF13377"/>
    </source>
</evidence>
<name>A0ABT0VH22_9LACO</name>
<dbReference type="Pfam" id="PF13377">
    <property type="entry name" value="Peripla_BP_3"/>
    <property type="match status" value="1"/>
</dbReference>
<evidence type="ECO:0000256" key="2">
    <source>
        <dbReference type="ARBA" id="ARBA00023125"/>
    </source>
</evidence>
<dbReference type="InterPro" id="IPR028082">
    <property type="entry name" value="Peripla_BP_I"/>
</dbReference>
<dbReference type="PANTHER" id="PTHR30146">
    <property type="entry name" value="LACI-RELATED TRANSCRIPTIONAL REPRESSOR"/>
    <property type="match status" value="1"/>
</dbReference>
<keyword evidence="3" id="KW-0804">Transcription</keyword>
<evidence type="ECO:0000256" key="1">
    <source>
        <dbReference type="ARBA" id="ARBA00023015"/>
    </source>
</evidence>
<protein>
    <submittedName>
        <fullName evidence="5">Substrate-binding domain-containing protein</fullName>
    </submittedName>
</protein>
<organism evidence="5 6">
    <name type="scientific">Periweissella beninensis</name>
    <dbReference type="NCBI Taxonomy" id="504936"/>
    <lineage>
        <taxon>Bacteria</taxon>
        <taxon>Bacillati</taxon>
        <taxon>Bacillota</taxon>
        <taxon>Bacilli</taxon>
        <taxon>Lactobacillales</taxon>
        <taxon>Lactobacillaceae</taxon>
        <taxon>Periweissella</taxon>
    </lineage>
</organism>
<evidence type="ECO:0000313" key="5">
    <source>
        <dbReference type="EMBL" id="MCM2437142.1"/>
    </source>
</evidence>
<comment type="caution">
    <text evidence="5">The sequence shown here is derived from an EMBL/GenBank/DDBJ whole genome shotgun (WGS) entry which is preliminary data.</text>
</comment>
<evidence type="ECO:0000256" key="3">
    <source>
        <dbReference type="ARBA" id="ARBA00023163"/>
    </source>
</evidence>
<keyword evidence="1" id="KW-0805">Transcription regulation</keyword>
<feature type="domain" description="Transcriptional regulator LacI/GalR-like sensor" evidence="4">
    <location>
        <begin position="4"/>
        <end position="70"/>
    </location>
</feature>
<keyword evidence="2" id="KW-0238">DNA-binding</keyword>
<dbReference type="Gene3D" id="3.40.50.2300">
    <property type="match status" value="2"/>
</dbReference>
<dbReference type="RefSeq" id="WP_205144291.1">
    <property type="nucleotide sequence ID" value="NZ_JAFBDN010000030.1"/>
</dbReference>
<dbReference type="InterPro" id="IPR046335">
    <property type="entry name" value="LacI/GalR-like_sensor"/>
</dbReference>